<dbReference type="PANTHER" id="PTHR34720">
    <property type="entry name" value="MICROCYSTIN DEPENDENT PROTEIN"/>
    <property type="match status" value="1"/>
</dbReference>
<dbReference type="Pfam" id="PF01389">
    <property type="entry name" value="OmpA_membrane"/>
    <property type="match status" value="1"/>
</dbReference>
<name>A0ABV7CG87_9GAMM</name>
<dbReference type="InterPro" id="IPR053784">
    <property type="entry name" value="Choice_anch_U_dom"/>
</dbReference>
<protein>
    <submittedName>
        <fullName evidence="4">Tandem-95 repeat protein</fullName>
    </submittedName>
</protein>
<dbReference type="RefSeq" id="WP_377121033.1">
    <property type="nucleotide sequence ID" value="NZ_JBHRSD010000006.1"/>
</dbReference>
<dbReference type="Gene3D" id="2.60.40.3440">
    <property type="match status" value="6"/>
</dbReference>
<evidence type="ECO:0000256" key="1">
    <source>
        <dbReference type="ARBA" id="ARBA00005710"/>
    </source>
</evidence>
<dbReference type="InterPro" id="IPR006644">
    <property type="entry name" value="Cadg"/>
</dbReference>
<keyword evidence="2" id="KW-0813">Transport</keyword>
<gene>
    <name evidence="4" type="ORF">ACFOEE_03675</name>
</gene>
<evidence type="ECO:0000313" key="5">
    <source>
        <dbReference type="Proteomes" id="UP001595453"/>
    </source>
</evidence>
<feature type="domain" description="Cadherin" evidence="3">
    <location>
        <begin position="562"/>
        <end position="653"/>
    </location>
</feature>
<proteinExistence type="inferred from homology"/>
<sequence length="2197" mass="227230">AGGTLSGFSGSGTSYTATFTPTASSTTAATIDVAASTFTDAAGNNNTAATQVSMTVDTALPSITIGSNKTTLKASETATITFTLSESSTTFTSTDVTVAGGTLSGFSGSGTSYTATFTPTSDSNGTGTLDVSAATFTDSAGNDNTAATQVSISYDTKLPTVSLSSSAAAEVNDKFTVTITLSESSSDFVEQDLTLTNASSSNFTGSGTSYSVDITPTAEGSVAIDVAAGVFSDAAGNTNTAATQLTRSYDTTAPSGHSVDIDQTLINTSNESAFSFTFANAEVNSTFTYTVSDGVTSVSSSGSTSLTSATQQVTGIDVTNLNEGTLTLEVVVTDPAGNVASKVTDTVQKLYDIAPTVVNDSLTTDEDTAKQIDVLANDSDANNDMVASSAAIKTQPQKGTVSISNGVVTYTPNLNVNGSDSFTYTVKDAKQQESAVATVSVTITAVNDLPVAKTLTINTDEDTASSALSVRSEATDVEDTTPTGALALVTQPQKGQVTIDQTAGTFVYTPNSNANGSDSFTYTVTDSQGGVSAAATVNVNIGSVNDVPVANADSKTFDEDTVTTLDILSNDTDIEDSAFNNSSITLQDVGQGAGVYSFATVTIEQDGTLKITPTADVNGQHSFTYTVTDSGSAVSSAATVTLNITAINDAPVAVDNQAQLLEDGSFEVNVLGNDTDVDTGDSFDLTSVTVVKAPTKGTTQVTQTGAIVYTPTANSNGTDTFTYTVKDQAGAVSNEATVTMTVTPVNDAPLASSQTLTLNEDNSLTITLAATDIENDTLSYSIVTDVNNGTLTQQSTNTWVYTPTLNFNGSDSFVFKANDGTADSNEATVSLTINAVNDAPVADAKIASVNEDNSVTVTLTATDVENSALTYAIATAAQNGSASISGSTLTYVPNANFNGTDTIAITANDGELTSAVVNVVVTVNSVNDIPIISGSATTSVNEDTSYQFTPSASDVESSNLSFSIANQPSWASFNTATGTLSGVPGNSDVGVYNGIVITVSDGVDTASLPAFSITVVNVNDAPTINGVPATGVKQDENYLFTPTAADIDSPVLTFAISNKPVWATFDSATGSLAGTPTREHVGTTSGIVISVSDGQLSASLPAFSINVAEVNTAPTAANMQVSLKEDSTTSFVAAVSDIDKDVLTLAVLSGPTNGQLQVQGTTFSYTPSSNFNGNDSFTYQVSDGELSSAVATVNIVVTAVNDAPIAVADVFNLTATADNVYELDVLANDSDADGDALSIISAKTSLGTVTVSNGRLLLSPTGVITGPISVSYLVSDPQGATSRGEVTVNITSADNGGPVITAPADITVRAKGLFTKVDLGAASATDGNGQPLPVSLVDKKTVFPPGTHLVYWQVTDNQGRTAFATQNVHVEPLVSISKNSTVIENSSKTLNVYLNGTSPTYPVIVPYSVSGSATLADHNLADGEIRIESGTQGQVSFDIFADDITEGTENIVVSLSPALNLGAKSSTRIDIVEINVAPTLSLQATQNDEVRDLVTQSGGVVKVIAEVDDVNLGDIVTVDWNTKDLINQSNDPKVFEFDPTNVAAGIYTINATAKDNGSPAKSTKQTVYVEVIASLPTLTGQDSDGDLIPDDQEGFIDSDGDGIPDYLDAIDDCNVVQQRALESSRFLAEGSPGVCLRKGANVPQNQSGGVELFNTELLPDPNALNIGGIFDFIANGLPNVGDVYEIVLPQREPIPLSPVYRKFRAGEWVDFVVDDSNQLFSALGEKGYCPPPGDEQWQQGLTSGHWCVQLRIQDGGPNDDDGIANGSIVDPGGIAVMNNGNQLPLVVGDTATTRQGLVVTIDALANDSDADGDVLEITSAAVDFGAVVIEDNKLVYTPLDNLLGSASILYGVSDNKGGTASGEVVVDIKLNQAPVLVADSAQVIIGQTATIDVLDNDSDPEGDALILKEAFAAHGDVSITVDSQLKYVPDANFTGVDTITYYVQDALGAAASSTVAITVTKEQTPVTDNNVTAKSSGTWHVAMLLLTGIGGLLRRLRRNSFMMLPLVMCAYGLVHNNTVYAAEGWALEAGLVQSQATQPNLPDNWLGSNLSWDKKDSGFYLGANYQFTPSWAVGVSYQDLGDATASFSIPASAPAEQLAIAPVLGEGISLSMSYGIEVASGFKGEVFAGLSNWRADMVVNIASGTSHTNSISGTDPLLGIGASYQLTEAWDVKVKYQHERRDHNQVNSVKLGMQYRF</sequence>
<dbReference type="SMART" id="SM00736">
    <property type="entry name" value="CADG"/>
    <property type="match status" value="2"/>
</dbReference>
<dbReference type="InterPro" id="IPR038081">
    <property type="entry name" value="CalX-like_sf"/>
</dbReference>
<dbReference type="PROSITE" id="PS50268">
    <property type="entry name" value="CADHERIN_2"/>
    <property type="match status" value="1"/>
</dbReference>
<dbReference type="NCBIfam" id="NF041766">
    <property type="entry name" value="choice_anch_U"/>
    <property type="match status" value="1"/>
</dbReference>
<evidence type="ECO:0000259" key="3">
    <source>
        <dbReference type="PROSITE" id="PS50268"/>
    </source>
</evidence>
<dbReference type="InterPro" id="IPR002126">
    <property type="entry name" value="Cadherin-like_dom"/>
</dbReference>
<dbReference type="Proteomes" id="UP001595453">
    <property type="component" value="Unassembled WGS sequence"/>
</dbReference>
<keyword evidence="2" id="KW-0626">Porin</keyword>
<dbReference type="Gene3D" id="2.60.40.2810">
    <property type="match status" value="3"/>
</dbReference>
<evidence type="ECO:0000313" key="4">
    <source>
        <dbReference type="EMBL" id="MFC3031623.1"/>
    </source>
</evidence>
<comment type="caution">
    <text evidence="4">The sequence shown here is derived from an EMBL/GenBank/DDBJ whole genome shotgun (WGS) entry which is preliminary data.</text>
</comment>
<dbReference type="Pfam" id="PF17963">
    <property type="entry name" value="Big_9"/>
    <property type="match status" value="10"/>
</dbReference>
<dbReference type="InterPro" id="IPR011250">
    <property type="entry name" value="OMP/PagP_B-barrel"/>
</dbReference>
<dbReference type="SUPFAM" id="SSF56925">
    <property type="entry name" value="OMPA-like"/>
    <property type="match status" value="1"/>
</dbReference>
<feature type="non-terminal residue" evidence="4">
    <location>
        <position position="1"/>
    </location>
</feature>
<dbReference type="PANTHER" id="PTHR34720:SF9">
    <property type="entry name" value="BLR4714 PROTEIN"/>
    <property type="match status" value="1"/>
</dbReference>
<keyword evidence="2" id="KW-0406">Ion transport</keyword>
<dbReference type="SUPFAM" id="SSF141072">
    <property type="entry name" value="CalX-like"/>
    <property type="match status" value="1"/>
</dbReference>
<dbReference type="EMBL" id="JBHRSD010000006">
    <property type="protein sequence ID" value="MFC3031623.1"/>
    <property type="molecule type" value="Genomic_DNA"/>
</dbReference>
<dbReference type="Gene3D" id="2.60.40.2030">
    <property type="match status" value="1"/>
</dbReference>
<dbReference type="NCBIfam" id="NF012211">
    <property type="entry name" value="tand_rpt_95"/>
    <property type="match status" value="10"/>
</dbReference>
<dbReference type="SUPFAM" id="SSF49313">
    <property type="entry name" value="Cadherin-like"/>
    <property type="match status" value="2"/>
</dbReference>
<evidence type="ECO:0000256" key="2">
    <source>
        <dbReference type="ARBA" id="ARBA00023114"/>
    </source>
</evidence>
<dbReference type="Gene3D" id="2.60.40.10">
    <property type="entry name" value="Immunoglobulins"/>
    <property type="match status" value="2"/>
</dbReference>
<accession>A0ABV7CG87</accession>
<keyword evidence="5" id="KW-1185">Reference proteome</keyword>
<dbReference type="InterPro" id="IPR013783">
    <property type="entry name" value="Ig-like_fold"/>
</dbReference>
<dbReference type="InterPro" id="IPR015919">
    <property type="entry name" value="Cadherin-like_sf"/>
</dbReference>
<dbReference type="Gene3D" id="2.40.160.20">
    <property type="match status" value="1"/>
</dbReference>
<dbReference type="InterPro" id="IPR000498">
    <property type="entry name" value="OmpA-like_TM_dom"/>
</dbReference>
<reference evidence="5" key="1">
    <citation type="journal article" date="2019" name="Int. J. Syst. Evol. Microbiol.">
        <title>The Global Catalogue of Microorganisms (GCM) 10K type strain sequencing project: providing services to taxonomists for standard genome sequencing and annotation.</title>
        <authorList>
            <consortium name="The Broad Institute Genomics Platform"/>
            <consortium name="The Broad Institute Genome Sequencing Center for Infectious Disease"/>
            <person name="Wu L."/>
            <person name="Ma J."/>
        </authorList>
    </citation>
    <scope>NUCLEOTIDE SEQUENCE [LARGE SCALE GENOMIC DNA]</scope>
    <source>
        <strain evidence="5">KCTC 42730</strain>
    </source>
</reference>
<dbReference type="Pfam" id="PF05345">
    <property type="entry name" value="He_PIG"/>
    <property type="match status" value="2"/>
</dbReference>
<keyword evidence="2" id="KW-0812">Transmembrane</keyword>
<dbReference type="Pfam" id="PF19078">
    <property type="entry name" value="Big_12"/>
    <property type="match status" value="3"/>
</dbReference>
<dbReference type="InterPro" id="IPR044048">
    <property type="entry name" value="Big_12"/>
</dbReference>
<comment type="similarity">
    <text evidence="1">Belongs to the outer membrane OOP (TC 1.B.6) superfamily. OmpA family.</text>
</comment>
<organism evidence="4 5">
    <name type="scientific">Pseudoalteromonas fenneropenaei</name>
    <dbReference type="NCBI Taxonomy" id="1737459"/>
    <lineage>
        <taxon>Bacteria</taxon>
        <taxon>Pseudomonadati</taxon>
        <taxon>Pseudomonadota</taxon>
        <taxon>Gammaproteobacteria</taxon>
        <taxon>Alteromonadales</taxon>
        <taxon>Pseudoalteromonadaceae</taxon>
        <taxon>Pseudoalteromonas</taxon>
    </lineage>
</organism>